<dbReference type="InterPro" id="IPR034660">
    <property type="entry name" value="DinB/YfiT-like"/>
</dbReference>
<dbReference type="InterPro" id="IPR017520">
    <property type="entry name" value="CHP03086"/>
</dbReference>
<dbReference type="Gene3D" id="1.20.120.450">
    <property type="entry name" value="dinb family like domain"/>
    <property type="match status" value="1"/>
</dbReference>
<evidence type="ECO:0000256" key="1">
    <source>
        <dbReference type="SAM" id="MobiDB-lite"/>
    </source>
</evidence>
<dbReference type="InterPro" id="IPR024344">
    <property type="entry name" value="MDMPI_metal-binding"/>
</dbReference>
<organism evidence="3 4">
    <name type="scientific">Microlunatus kandeliicorticis</name>
    <dbReference type="NCBI Taxonomy" id="1759536"/>
    <lineage>
        <taxon>Bacteria</taxon>
        <taxon>Bacillati</taxon>
        <taxon>Actinomycetota</taxon>
        <taxon>Actinomycetes</taxon>
        <taxon>Propionibacteriales</taxon>
        <taxon>Propionibacteriaceae</taxon>
        <taxon>Microlunatus</taxon>
    </lineage>
</organism>
<accession>A0A7W3IT29</accession>
<gene>
    <name evidence="3" type="ORF">FHX74_002336</name>
</gene>
<feature type="compositionally biased region" description="Polar residues" evidence="1">
    <location>
        <begin position="195"/>
        <end position="205"/>
    </location>
</feature>
<sequence length="205" mass="21681">MTSQTARPADMTDAPQALPDLRAPLFAAQEWLAGLIEGVRLEQLDHPTPCAEFDVAGLLSHLYGVADRTVAVGEGRDPVSVPAYVDALPEDLAGAFRERTATARRAWSDDASLGRTVEAPWGPAPAALVAGVYLSEHLTHGWDLAVATGQPCEADPQLAGIALGVMRRALPAEGREDFPFAEPVTPAADAGPTEQLANWTGRTRP</sequence>
<dbReference type="NCBIfam" id="TIGR03083">
    <property type="entry name" value="maleylpyruvate isomerase family mycothiol-dependent enzyme"/>
    <property type="match status" value="1"/>
</dbReference>
<dbReference type="Proteomes" id="UP000523079">
    <property type="component" value="Unassembled WGS sequence"/>
</dbReference>
<evidence type="ECO:0000259" key="2">
    <source>
        <dbReference type="Pfam" id="PF11716"/>
    </source>
</evidence>
<protein>
    <submittedName>
        <fullName evidence="3">Uncharacterized protein (TIGR03086 family)</fullName>
    </submittedName>
</protein>
<dbReference type="NCBIfam" id="TIGR03086">
    <property type="entry name" value="TIGR03086 family metal-binding protein"/>
    <property type="match status" value="1"/>
</dbReference>
<feature type="domain" description="Mycothiol-dependent maleylpyruvate isomerase metal-binding" evidence="2">
    <location>
        <begin position="28"/>
        <end position="145"/>
    </location>
</feature>
<feature type="region of interest" description="Disordered" evidence="1">
    <location>
        <begin position="178"/>
        <end position="205"/>
    </location>
</feature>
<comment type="caution">
    <text evidence="3">The sequence shown here is derived from an EMBL/GenBank/DDBJ whole genome shotgun (WGS) entry which is preliminary data.</text>
</comment>
<reference evidence="3 4" key="1">
    <citation type="submission" date="2020-07" db="EMBL/GenBank/DDBJ databases">
        <title>Sequencing the genomes of 1000 actinobacteria strains.</title>
        <authorList>
            <person name="Klenk H.-P."/>
        </authorList>
    </citation>
    <scope>NUCLEOTIDE SEQUENCE [LARGE SCALE GENOMIC DNA]</scope>
    <source>
        <strain evidence="3 4">DSM 100723</strain>
    </source>
</reference>
<dbReference type="InterPro" id="IPR017517">
    <property type="entry name" value="Maleyloyr_isom"/>
</dbReference>
<keyword evidence="4" id="KW-1185">Reference proteome</keyword>
<name>A0A7W3IT29_9ACTN</name>
<dbReference type="Pfam" id="PF11716">
    <property type="entry name" value="MDMPI_N"/>
    <property type="match status" value="1"/>
</dbReference>
<dbReference type="EMBL" id="JACGWT010000003">
    <property type="protein sequence ID" value="MBA8794717.1"/>
    <property type="molecule type" value="Genomic_DNA"/>
</dbReference>
<dbReference type="RefSeq" id="WP_220483770.1">
    <property type="nucleotide sequence ID" value="NZ_JACGWT010000003.1"/>
</dbReference>
<evidence type="ECO:0000313" key="4">
    <source>
        <dbReference type="Proteomes" id="UP000523079"/>
    </source>
</evidence>
<proteinExistence type="predicted"/>
<dbReference type="SUPFAM" id="SSF109854">
    <property type="entry name" value="DinB/YfiT-like putative metalloenzymes"/>
    <property type="match status" value="1"/>
</dbReference>
<dbReference type="AlphaFoldDB" id="A0A7W3IT29"/>
<dbReference type="GO" id="GO:0046872">
    <property type="term" value="F:metal ion binding"/>
    <property type="evidence" value="ECO:0007669"/>
    <property type="project" value="InterPro"/>
</dbReference>
<evidence type="ECO:0000313" key="3">
    <source>
        <dbReference type="EMBL" id="MBA8794717.1"/>
    </source>
</evidence>